<sequence length="211" mass="21932">MSNLPKRLVLAAAVALAPAIVFAQDTATQPQTPAPAAPAPAQQAAPGGQLVTGAENAGVNQPYVAATHGDWQMRCVKTEEGKDPCQLYQLLKDEQGNNVAEFSLFALPPGQQAAAGATIITPLETLLTQQVSFQIDSAPAKHYPFGWCAPVGCIARVGFTSAEVDALKRGNAATMTIVPVAAPDHKVNLKVSLKGFTAGYDAVTKANADNQ</sequence>
<organism evidence="1 2">
    <name type="scientific">Haematobacter massiliensis</name>
    <dbReference type="NCBI Taxonomy" id="195105"/>
    <lineage>
        <taxon>Bacteria</taxon>
        <taxon>Pseudomonadati</taxon>
        <taxon>Pseudomonadota</taxon>
        <taxon>Alphaproteobacteria</taxon>
        <taxon>Rhodobacterales</taxon>
        <taxon>Paracoccaceae</taxon>
        <taxon>Haematobacter</taxon>
    </lineage>
</organism>
<evidence type="ECO:0000313" key="1">
    <source>
        <dbReference type="EMBL" id="KFI31990.1"/>
    </source>
</evidence>
<dbReference type="eggNOG" id="COG5342">
    <property type="taxonomic scope" value="Bacteria"/>
</dbReference>
<dbReference type="Proteomes" id="UP000028826">
    <property type="component" value="Unassembled WGS sequence"/>
</dbReference>
<proteinExistence type="predicted"/>
<dbReference type="Gene3D" id="2.60.40.1880">
    <property type="entry name" value="Invasion associated locus B (IalB) protein"/>
    <property type="match status" value="1"/>
</dbReference>
<evidence type="ECO:0000313" key="2">
    <source>
        <dbReference type="Proteomes" id="UP000028826"/>
    </source>
</evidence>
<dbReference type="InterPro" id="IPR038696">
    <property type="entry name" value="IalB_sf"/>
</dbReference>
<keyword evidence="2" id="KW-1185">Reference proteome</keyword>
<dbReference type="STRING" id="195105.CN97_06125"/>
<dbReference type="Pfam" id="PF06776">
    <property type="entry name" value="IalB"/>
    <property type="match status" value="1"/>
</dbReference>
<accession>A0A086YCJ0</accession>
<name>A0A086YCJ0_9RHOB</name>
<dbReference type="OrthoDB" id="9797912at2"/>
<dbReference type="AlphaFoldDB" id="A0A086YCJ0"/>
<reference evidence="1 2" key="1">
    <citation type="submission" date="2014-03" db="EMBL/GenBank/DDBJ databases">
        <title>Genome of Haematobacter massiliensis CCUG 47968.</title>
        <authorList>
            <person name="Wang D."/>
            <person name="Wang G."/>
        </authorList>
    </citation>
    <scope>NUCLEOTIDE SEQUENCE [LARGE SCALE GENOMIC DNA]</scope>
    <source>
        <strain evidence="1 2">CCUG 47968</strain>
    </source>
</reference>
<dbReference type="InterPro" id="IPR010642">
    <property type="entry name" value="Invasion_prot_B"/>
</dbReference>
<protein>
    <submittedName>
        <fullName evidence="1">Invasion associated locus B family protein</fullName>
    </submittedName>
</protein>
<dbReference type="EMBL" id="JGYG01000001">
    <property type="protein sequence ID" value="KFI31990.1"/>
    <property type="molecule type" value="Genomic_DNA"/>
</dbReference>
<dbReference type="RefSeq" id="WP_035706193.1">
    <property type="nucleotide sequence ID" value="NZ_CAMIFG010000016.1"/>
</dbReference>
<gene>
    <name evidence="1" type="ORF">CN97_06125</name>
</gene>
<comment type="caution">
    <text evidence="1">The sequence shown here is derived from an EMBL/GenBank/DDBJ whole genome shotgun (WGS) entry which is preliminary data.</text>
</comment>